<reference evidence="2" key="4">
    <citation type="submission" date="2019-03" db="UniProtKB">
        <authorList>
            <consortium name="EnsemblPlants"/>
        </authorList>
    </citation>
    <scope>IDENTIFICATION</scope>
</reference>
<dbReference type="AlphaFoldDB" id="A0A453DBM3"/>
<dbReference type="EnsemblPlants" id="AET2Gv21176000.5">
    <property type="protein sequence ID" value="AET2Gv21176000.5"/>
    <property type="gene ID" value="AET2Gv21176000"/>
</dbReference>
<reference evidence="2" key="5">
    <citation type="journal article" date="2021" name="G3 (Bethesda)">
        <title>Aegilops tauschii genome assembly Aet v5.0 features greater sequence contiguity and improved annotation.</title>
        <authorList>
            <person name="Wang L."/>
            <person name="Zhu T."/>
            <person name="Rodriguez J.C."/>
            <person name="Deal K.R."/>
            <person name="Dubcovsky J."/>
            <person name="McGuire P.E."/>
            <person name="Lux T."/>
            <person name="Spannagl M."/>
            <person name="Mayer K.F.X."/>
            <person name="Baldrich P."/>
            <person name="Meyers B.C."/>
            <person name="Huo N."/>
            <person name="Gu Y.Q."/>
            <person name="Zhou H."/>
            <person name="Devos K.M."/>
            <person name="Bennetzen J.L."/>
            <person name="Unver T."/>
            <person name="Budak H."/>
            <person name="Gulick P.J."/>
            <person name="Galiba G."/>
            <person name="Kalapos B."/>
            <person name="Nelson D.R."/>
            <person name="Li P."/>
            <person name="You F.M."/>
            <person name="Luo M.C."/>
            <person name="Dvorak J."/>
        </authorList>
    </citation>
    <scope>NUCLEOTIDE SEQUENCE [LARGE SCALE GENOMIC DNA]</scope>
    <source>
        <strain evidence="2">cv. AL8/78</strain>
    </source>
</reference>
<evidence type="ECO:0000256" key="1">
    <source>
        <dbReference type="SAM" id="MobiDB-lite"/>
    </source>
</evidence>
<proteinExistence type="predicted"/>
<name>A0A453DBM3_AEGTS</name>
<reference evidence="3" key="2">
    <citation type="journal article" date="2017" name="Nat. Plants">
        <title>The Aegilops tauschii genome reveals multiple impacts of transposons.</title>
        <authorList>
            <person name="Zhao G."/>
            <person name="Zou C."/>
            <person name="Li K."/>
            <person name="Wang K."/>
            <person name="Li T."/>
            <person name="Gao L."/>
            <person name="Zhang X."/>
            <person name="Wang H."/>
            <person name="Yang Z."/>
            <person name="Liu X."/>
            <person name="Jiang W."/>
            <person name="Mao L."/>
            <person name="Kong X."/>
            <person name="Jiao Y."/>
            <person name="Jia J."/>
        </authorList>
    </citation>
    <scope>NUCLEOTIDE SEQUENCE [LARGE SCALE GENOMIC DNA]</scope>
    <source>
        <strain evidence="3">cv. AL8/78</strain>
    </source>
</reference>
<sequence length="118" mass="13523">MQAQGSPEEDAEERDEERRTDGRKGWGQGRSLVCQPPPGLAGIGRHAWWRWRWRWRRGVAGGERDCKRGDEGRLACESKDRRVHTFLFFPFDTVGLTWLLDLANLLCPRGCSQGASLR</sequence>
<feature type="region of interest" description="Disordered" evidence="1">
    <location>
        <begin position="1"/>
        <end position="38"/>
    </location>
</feature>
<evidence type="ECO:0000313" key="2">
    <source>
        <dbReference type="EnsemblPlants" id="AET2Gv21176000.6"/>
    </source>
</evidence>
<dbReference type="Gramene" id="AET2Gv21176000.5">
    <property type="protein sequence ID" value="AET2Gv21176000.5"/>
    <property type="gene ID" value="AET2Gv21176000"/>
</dbReference>
<evidence type="ECO:0000313" key="3">
    <source>
        <dbReference type="Proteomes" id="UP000015105"/>
    </source>
</evidence>
<organism evidence="2 3">
    <name type="scientific">Aegilops tauschii subsp. strangulata</name>
    <name type="common">Goatgrass</name>
    <dbReference type="NCBI Taxonomy" id="200361"/>
    <lineage>
        <taxon>Eukaryota</taxon>
        <taxon>Viridiplantae</taxon>
        <taxon>Streptophyta</taxon>
        <taxon>Embryophyta</taxon>
        <taxon>Tracheophyta</taxon>
        <taxon>Spermatophyta</taxon>
        <taxon>Magnoliopsida</taxon>
        <taxon>Liliopsida</taxon>
        <taxon>Poales</taxon>
        <taxon>Poaceae</taxon>
        <taxon>BOP clade</taxon>
        <taxon>Pooideae</taxon>
        <taxon>Triticodae</taxon>
        <taxon>Triticeae</taxon>
        <taxon>Triticinae</taxon>
        <taxon>Aegilops</taxon>
    </lineage>
</organism>
<dbReference type="Proteomes" id="UP000015105">
    <property type="component" value="Chromosome 2D"/>
</dbReference>
<accession>A0A453DBM3</accession>
<reference evidence="2" key="3">
    <citation type="journal article" date="2017" name="Nature">
        <title>Genome sequence of the progenitor of the wheat D genome Aegilops tauschii.</title>
        <authorList>
            <person name="Luo M.C."/>
            <person name="Gu Y.Q."/>
            <person name="Puiu D."/>
            <person name="Wang H."/>
            <person name="Twardziok S.O."/>
            <person name="Deal K.R."/>
            <person name="Huo N."/>
            <person name="Zhu T."/>
            <person name="Wang L."/>
            <person name="Wang Y."/>
            <person name="McGuire P.E."/>
            <person name="Liu S."/>
            <person name="Long H."/>
            <person name="Ramasamy R.K."/>
            <person name="Rodriguez J.C."/>
            <person name="Van S.L."/>
            <person name="Yuan L."/>
            <person name="Wang Z."/>
            <person name="Xia Z."/>
            <person name="Xiao L."/>
            <person name="Anderson O.D."/>
            <person name="Ouyang S."/>
            <person name="Liang Y."/>
            <person name="Zimin A.V."/>
            <person name="Pertea G."/>
            <person name="Qi P."/>
            <person name="Bennetzen J.L."/>
            <person name="Dai X."/>
            <person name="Dawson M.W."/>
            <person name="Muller H.G."/>
            <person name="Kugler K."/>
            <person name="Rivarola-Duarte L."/>
            <person name="Spannagl M."/>
            <person name="Mayer K.F.X."/>
            <person name="Lu F.H."/>
            <person name="Bevan M.W."/>
            <person name="Leroy P."/>
            <person name="Li P."/>
            <person name="You F.M."/>
            <person name="Sun Q."/>
            <person name="Liu Z."/>
            <person name="Lyons E."/>
            <person name="Wicker T."/>
            <person name="Salzberg S.L."/>
            <person name="Devos K.M."/>
            <person name="Dvorak J."/>
        </authorList>
    </citation>
    <scope>NUCLEOTIDE SEQUENCE [LARGE SCALE GENOMIC DNA]</scope>
    <source>
        <strain evidence="2">cv. AL8/78</strain>
    </source>
</reference>
<dbReference type="Gramene" id="AET2Gv21176000.6">
    <property type="protein sequence ID" value="AET2Gv21176000.6"/>
    <property type="gene ID" value="AET2Gv21176000"/>
</dbReference>
<dbReference type="EnsemblPlants" id="AET2Gv21176000.6">
    <property type="protein sequence ID" value="AET2Gv21176000.6"/>
    <property type="gene ID" value="AET2Gv21176000"/>
</dbReference>
<protein>
    <submittedName>
        <fullName evidence="2">Uncharacterized protein</fullName>
    </submittedName>
</protein>
<keyword evidence="3" id="KW-1185">Reference proteome</keyword>
<reference evidence="3" key="1">
    <citation type="journal article" date="2014" name="Science">
        <title>Ancient hybridizations among the ancestral genomes of bread wheat.</title>
        <authorList>
            <consortium name="International Wheat Genome Sequencing Consortium,"/>
            <person name="Marcussen T."/>
            <person name="Sandve S.R."/>
            <person name="Heier L."/>
            <person name="Spannagl M."/>
            <person name="Pfeifer M."/>
            <person name="Jakobsen K.S."/>
            <person name="Wulff B.B."/>
            <person name="Steuernagel B."/>
            <person name="Mayer K.F."/>
            <person name="Olsen O.A."/>
        </authorList>
    </citation>
    <scope>NUCLEOTIDE SEQUENCE [LARGE SCALE GENOMIC DNA]</scope>
    <source>
        <strain evidence="3">cv. AL8/78</strain>
    </source>
</reference>